<dbReference type="AlphaFoldDB" id="A0A7X4HD15"/>
<sequence>MRIAAISDIHGNLWALEAVLADIARRGADLTVNLGDILSGPLLSRETAQRLMTLGLPTIAGNHERQVLTHDPARMGASDLYAHQQLDEDERAWIGALPAELRLQHEVLLVHGVPGNDLVYFMETVTEQGQRQATYAEVLERAGDARASLILCGHTHIPRCMRLDDGRLIVNPGSVGLQAYEDGYPFPHVAENFTPHARYALVERTAQGWQVEHVAVTYDWEAAAAMAERNGRADWAIALRTGRMRA</sequence>
<evidence type="ECO:0000313" key="3">
    <source>
        <dbReference type="EMBL" id="MYN08943.1"/>
    </source>
</evidence>
<dbReference type="InterPro" id="IPR029052">
    <property type="entry name" value="Metallo-depent_PP-like"/>
</dbReference>
<name>A0A7X4HD15_9BURK</name>
<dbReference type="InterPro" id="IPR011152">
    <property type="entry name" value="Pesterase_MJ0912"/>
</dbReference>
<dbReference type="GO" id="GO:0005737">
    <property type="term" value="C:cytoplasm"/>
    <property type="evidence" value="ECO:0007669"/>
    <property type="project" value="TreeGrafter"/>
</dbReference>
<feature type="domain" description="Calcineurin-like phosphoesterase" evidence="2">
    <location>
        <begin position="1"/>
        <end position="179"/>
    </location>
</feature>
<dbReference type="GO" id="GO:0016791">
    <property type="term" value="F:phosphatase activity"/>
    <property type="evidence" value="ECO:0007669"/>
    <property type="project" value="TreeGrafter"/>
</dbReference>
<dbReference type="InterPro" id="IPR024654">
    <property type="entry name" value="Calcineurin-like_PHP_lpxH"/>
</dbReference>
<proteinExistence type="inferred from homology"/>
<comment type="similarity">
    <text evidence="1">Belongs to the metallophosphoesterase superfamily. YfcE family.</text>
</comment>
<accession>A0A7X4HD15</accession>
<comment type="caution">
    <text evidence="3">The sequence shown here is derived from an EMBL/GenBank/DDBJ whole genome shotgun (WGS) entry which is preliminary data.</text>
</comment>
<dbReference type="Proteomes" id="UP000450676">
    <property type="component" value="Unassembled WGS sequence"/>
</dbReference>
<reference evidence="3 4" key="1">
    <citation type="submission" date="2019-12" db="EMBL/GenBank/DDBJ databases">
        <title>Novel species isolated from a subtropical stream in China.</title>
        <authorList>
            <person name="Lu H."/>
        </authorList>
    </citation>
    <scope>NUCLEOTIDE SEQUENCE [LARGE SCALE GENOMIC DNA]</scope>
    <source>
        <strain evidence="3 4">FT127W</strain>
    </source>
</reference>
<dbReference type="InterPro" id="IPR050126">
    <property type="entry name" value="Ap4A_hydrolase"/>
</dbReference>
<evidence type="ECO:0000256" key="1">
    <source>
        <dbReference type="ARBA" id="ARBA00008950"/>
    </source>
</evidence>
<dbReference type="Pfam" id="PF12850">
    <property type="entry name" value="Metallophos_2"/>
    <property type="match status" value="1"/>
</dbReference>
<dbReference type="Gene3D" id="3.60.21.10">
    <property type="match status" value="1"/>
</dbReference>
<dbReference type="PANTHER" id="PTHR42850">
    <property type="entry name" value="METALLOPHOSPHOESTERASE"/>
    <property type="match status" value="1"/>
</dbReference>
<organism evidence="3 4">
    <name type="scientific">Pseudoduganella aquatica</name>
    <dbReference type="NCBI Taxonomy" id="2660641"/>
    <lineage>
        <taxon>Bacteria</taxon>
        <taxon>Pseudomonadati</taxon>
        <taxon>Pseudomonadota</taxon>
        <taxon>Betaproteobacteria</taxon>
        <taxon>Burkholderiales</taxon>
        <taxon>Oxalobacteraceae</taxon>
        <taxon>Telluria group</taxon>
        <taxon>Pseudoduganella</taxon>
    </lineage>
</organism>
<dbReference type="PANTHER" id="PTHR42850:SF2">
    <property type="entry name" value="BLL5683 PROTEIN"/>
    <property type="match status" value="1"/>
</dbReference>
<evidence type="ECO:0000313" key="4">
    <source>
        <dbReference type="Proteomes" id="UP000450676"/>
    </source>
</evidence>
<dbReference type="SUPFAM" id="SSF56300">
    <property type="entry name" value="Metallo-dependent phosphatases"/>
    <property type="match status" value="1"/>
</dbReference>
<dbReference type="EMBL" id="WWCU01000018">
    <property type="protein sequence ID" value="MYN08943.1"/>
    <property type="molecule type" value="Genomic_DNA"/>
</dbReference>
<dbReference type="PIRSF" id="PIRSF000883">
    <property type="entry name" value="Pesterase_MJ0912"/>
    <property type="match status" value="1"/>
</dbReference>
<gene>
    <name evidence="3" type="ORF">GTP77_16565</name>
</gene>
<evidence type="ECO:0000259" key="2">
    <source>
        <dbReference type="Pfam" id="PF12850"/>
    </source>
</evidence>
<dbReference type="RefSeq" id="WP_161073257.1">
    <property type="nucleotide sequence ID" value="NZ_WWCU01000018.1"/>
</dbReference>
<keyword evidence="4" id="KW-1185">Reference proteome</keyword>
<protein>
    <submittedName>
        <fullName evidence="3">Metallophosphoesterase</fullName>
    </submittedName>
</protein>